<reference evidence="1 2" key="1">
    <citation type="submission" date="2015-01" db="EMBL/GenBank/DDBJ databases">
        <title>Evolution of Trichinella species and genotypes.</title>
        <authorList>
            <person name="Korhonen P.K."/>
            <person name="Edoardo P."/>
            <person name="Giuseppe L.R."/>
            <person name="Gasser R.B."/>
        </authorList>
    </citation>
    <scope>NUCLEOTIDE SEQUENCE [LARGE SCALE GENOMIC DNA]</scope>
    <source>
        <strain evidence="1">ISS37</strain>
    </source>
</reference>
<comment type="caution">
    <text evidence="1">The sequence shown here is derived from an EMBL/GenBank/DDBJ whole genome shotgun (WGS) entry which is preliminary data.</text>
</comment>
<gene>
    <name evidence="1" type="ORF">T07_4479</name>
</gene>
<organism evidence="1 2">
    <name type="scientific">Trichinella nelsoni</name>
    <dbReference type="NCBI Taxonomy" id="6336"/>
    <lineage>
        <taxon>Eukaryota</taxon>
        <taxon>Metazoa</taxon>
        <taxon>Ecdysozoa</taxon>
        <taxon>Nematoda</taxon>
        <taxon>Enoplea</taxon>
        <taxon>Dorylaimia</taxon>
        <taxon>Trichinellida</taxon>
        <taxon>Trichinellidae</taxon>
        <taxon>Trichinella</taxon>
    </lineage>
</organism>
<dbReference type="EMBL" id="JYDL01000056">
    <property type="protein sequence ID" value="KRX19659.1"/>
    <property type="molecule type" value="Genomic_DNA"/>
</dbReference>
<dbReference type="AlphaFoldDB" id="A0A0V0RYU9"/>
<evidence type="ECO:0000313" key="1">
    <source>
        <dbReference type="EMBL" id="KRX19659.1"/>
    </source>
</evidence>
<proteinExistence type="predicted"/>
<sequence>MFYLKLTPYIGVVQGDTVVVKTVGTVDSSRFVIATQEEKIIRMANFQQQHHADCFYTVWTAVHISGLWNPTAVIEKTNQILKLSMYITADDQRWLNVEQGFFIFENFQRIMQNFFHVRNLNRFVLQQFFDQVFVKLIIRHRLLGTGNFTVRSATVTLALHGTEQDLCSCT</sequence>
<protein>
    <submittedName>
        <fullName evidence="1">Uncharacterized protein</fullName>
    </submittedName>
</protein>
<name>A0A0V0RYU9_9BILA</name>
<evidence type="ECO:0000313" key="2">
    <source>
        <dbReference type="Proteomes" id="UP000054630"/>
    </source>
</evidence>
<accession>A0A0V0RYU9</accession>
<dbReference type="Proteomes" id="UP000054630">
    <property type="component" value="Unassembled WGS sequence"/>
</dbReference>
<keyword evidence="2" id="KW-1185">Reference proteome</keyword>